<evidence type="ECO:0008006" key="4">
    <source>
        <dbReference type="Google" id="ProtNLM"/>
    </source>
</evidence>
<organism evidence="2">
    <name type="scientific">Elizabethkingia anophelis</name>
    <dbReference type="NCBI Taxonomy" id="1117645"/>
    <lineage>
        <taxon>Bacteria</taxon>
        <taxon>Pseudomonadati</taxon>
        <taxon>Bacteroidota</taxon>
        <taxon>Flavobacteriia</taxon>
        <taxon>Flavobacteriales</taxon>
        <taxon>Weeksellaceae</taxon>
        <taxon>Elizabethkingia</taxon>
    </lineage>
</organism>
<name>A0A494J595_9FLAO</name>
<dbReference type="AlphaFoldDB" id="A0A494J595"/>
<sequence>MNNFFNQIKPVEKSTLEQNKINGKESERHIAGLLTTAINARVSFTSRTEDDAKIDLITCFSHPWLNNEVQVLSTQVKSGNSFCSIDNDKLILIKKKFSNLLNRNNWALVCWTTTDNKNSFWFLIKPNSKFIKLEYNSNHIINPLTKFHLIRIIYSIDSRNGGKGLVFKRKNSRQDYERNEFLNLRKCAKQKYSRLKKINIINPLFGKIEFTRLGWRHITRESRWYYFKTASFEVLSILDKLLSVSPSKHYTLKHLKNESDELIYIENEYLLNYSNTKVFDAEQKKNLNVEVFIKILEISCYKKAWKETPLNNNFTFRRVIFKSIYYKQSS</sequence>
<dbReference type="EMBL" id="CP014339">
    <property type="protein sequence ID" value="AQX50415.1"/>
    <property type="molecule type" value="Genomic_DNA"/>
</dbReference>
<evidence type="ECO:0000313" key="2">
    <source>
        <dbReference type="EMBL" id="OPB48353.1"/>
    </source>
</evidence>
<dbReference type="RefSeq" id="WP_078720234.1">
    <property type="nucleotide sequence ID" value="NZ_CP014339.1"/>
</dbReference>
<evidence type="ECO:0000313" key="1">
    <source>
        <dbReference type="EMBL" id="AQX50415.1"/>
    </source>
</evidence>
<reference evidence="1 3" key="1">
    <citation type="submission" date="2016-02" db="EMBL/GenBank/DDBJ databases">
        <authorList>
            <person name="Nicholson A.C."/>
            <person name="Humrighouse B.W."/>
            <person name="Loparev V."/>
            <person name="Emery B."/>
            <person name="Graziano J."/>
            <person name="McQuiston J.R."/>
        </authorList>
    </citation>
    <scope>NUCLEOTIDE SEQUENCE [LARGE SCALE GENOMIC DNA]</scope>
    <source>
        <strain evidence="1 3">E6809</strain>
    </source>
</reference>
<dbReference type="EMBL" id="MAHS01000011">
    <property type="protein sequence ID" value="OPB48353.1"/>
    <property type="molecule type" value="Genomic_DNA"/>
</dbReference>
<accession>A0A494J595</accession>
<reference evidence="2" key="2">
    <citation type="submission" date="2016-06" db="EMBL/GenBank/DDBJ databases">
        <authorList>
            <person name="Nicholson A.C."/>
        </authorList>
    </citation>
    <scope>NUCLEOTIDE SEQUENCE [LARGE SCALE GENOMIC DNA]</scope>
    <source>
        <strain evidence="2">E6809</strain>
    </source>
</reference>
<dbReference type="Proteomes" id="UP000189738">
    <property type="component" value="Chromosome"/>
</dbReference>
<gene>
    <name evidence="1" type="ORF">AYC66_06895</name>
    <name evidence="2" type="ORF">BAY09_05165</name>
</gene>
<evidence type="ECO:0000313" key="3">
    <source>
        <dbReference type="Proteomes" id="UP000189738"/>
    </source>
</evidence>
<proteinExistence type="predicted"/>
<protein>
    <recommendedName>
        <fullName evidence="4">DUF4365 domain-containing protein</fullName>
    </recommendedName>
</protein>